<dbReference type="SUPFAM" id="SSF48403">
    <property type="entry name" value="Ankyrin repeat"/>
    <property type="match status" value="1"/>
</dbReference>
<accession>A0A7S2EJE1</accession>
<dbReference type="InterPro" id="IPR036770">
    <property type="entry name" value="Ankyrin_rpt-contain_sf"/>
</dbReference>
<dbReference type="EMBL" id="HBGN01025564">
    <property type="protein sequence ID" value="CAD9340670.1"/>
    <property type="molecule type" value="Transcribed_RNA"/>
</dbReference>
<protein>
    <submittedName>
        <fullName evidence="1">Uncharacterized protein</fullName>
    </submittedName>
</protein>
<gene>
    <name evidence="1" type="ORF">DBRI1063_LOCUS16379</name>
</gene>
<reference evidence="1" key="1">
    <citation type="submission" date="2021-01" db="EMBL/GenBank/DDBJ databases">
        <authorList>
            <person name="Corre E."/>
            <person name="Pelletier E."/>
            <person name="Niang G."/>
            <person name="Scheremetjew M."/>
            <person name="Finn R."/>
            <person name="Kale V."/>
            <person name="Holt S."/>
            <person name="Cochrane G."/>
            <person name="Meng A."/>
            <person name="Brown T."/>
            <person name="Cohen L."/>
        </authorList>
    </citation>
    <scope>NUCLEOTIDE SEQUENCE</scope>
    <source>
        <strain evidence="1">Pop2</strain>
    </source>
</reference>
<evidence type="ECO:0000313" key="1">
    <source>
        <dbReference type="EMBL" id="CAD9340670.1"/>
    </source>
</evidence>
<proteinExistence type="predicted"/>
<name>A0A7S2EJE1_9STRA</name>
<dbReference type="Gene3D" id="1.25.40.20">
    <property type="entry name" value="Ankyrin repeat-containing domain"/>
    <property type="match status" value="1"/>
</dbReference>
<organism evidence="1">
    <name type="scientific">Ditylum brightwellii</name>
    <dbReference type="NCBI Taxonomy" id="49249"/>
    <lineage>
        <taxon>Eukaryota</taxon>
        <taxon>Sar</taxon>
        <taxon>Stramenopiles</taxon>
        <taxon>Ochrophyta</taxon>
        <taxon>Bacillariophyta</taxon>
        <taxon>Mediophyceae</taxon>
        <taxon>Lithodesmiophycidae</taxon>
        <taxon>Lithodesmiales</taxon>
        <taxon>Lithodesmiaceae</taxon>
        <taxon>Ditylum</taxon>
    </lineage>
</organism>
<sequence length="269" mass="30381">MLACKSIITSRQRNDMMRIIYKVGSSRYASCVAMPATVVSNKYNKNSSSPWHRLVMINSNIITKRQFSSPHSVSPPPLLFEYILQLRFNKVLERAQTHPYEARYTHPRGWTALHASVEYGAPLNVVKALVTIYPTALTKKDWKGNTPTDLALEQDVKDLLTQRALDLVKEQQREQSDAMEKDVPIEQTMSEHSQEAENECTTSNVLDTNSCHKATTTINDKDTKHLLEQIDLLSTQVIELTATCQKLSKQVDALKDDLLGHNNSTSPAR</sequence>
<dbReference type="AlphaFoldDB" id="A0A7S2EJE1"/>